<comment type="caution">
    <text evidence="3">The sequence shown here is derived from an EMBL/GenBank/DDBJ whole genome shotgun (WGS) entry which is preliminary data.</text>
</comment>
<evidence type="ECO:0000256" key="1">
    <source>
        <dbReference type="SAM" id="MobiDB-lite"/>
    </source>
</evidence>
<dbReference type="AlphaFoldDB" id="A0A5C6AGK4"/>
<feature type="compositionally biased region" description="Gly residues" evidence="1">
    <location>
        <begin position="618"/>
        <end position="629"/>
    </location>
</feature>
<dbReference type="InterPro" id="IPR018667">
    <property type="entry name" value="DUF2126"/>
</dbReference>
<dbReference type="Pfam" id="PF01841">
    <property type="entry name" value="Transglut_core"/>
    <property type="match status" value="1"/>
</dbReference>
<dbReference type="InterPro" id="IPR002931">
    <property type="entry name" value="Transglutaminase-like"/>
</dbReference>
<feature type="domain" description="Transglutaminase-like" evidence="2">
    <location>
        <begin position="172"/>
        <end position="248"/>
    </location>
</feature>
<dbReference type="PANTHER" id="PTHR33490:SF1">
    <property type="entry name" value="SLL1233 PROTEIN"/>
    <property type="match status" value="1"/>
</dbReference>
<accession>A0A5C6AGK4</accession>
<dbReference type="EMBL" id="SJPR01000002">
    <property type="protein sequence ID" value="TWT98191.1"/>
    <property type="molecule type" value="Genomic_DNA"/>
</dbReference>
<evidence type="ECO:0000313" key="3">
    <source>
        <dbReference type="EMBL" id="TWT98191.1"/>
    </source>
</evidence>
<dbReference type="Pfam" id="PF08379">
    <property type="entry name" value="Bact_transglu_N"/>
    <property type="match status" value="1"/>
</dbReference>
<dbReference type="InterPro" id="IPR038765">
    <property type="entry name" value="Papain-like_cys_pep_sf"/>
</dbReference>
<sequence length="1159" mass="129654">MSIRVALHHRTAYKYDRPITLGAQVIRLRPAPHSRTPIESYSMSIGPADHFVNWQQDPFGNYLARCVFNEKATELSISVDLTASLSAINPFDFFLEPDAEQFPFGYDEETLANLKPYFAISESGPELMRLVESIDRTPRKTIDFMVDINQRLERDIDYTVRLEPGVQTCEETLTKRSGSCRDSAWLFCQVLRHLGYASRFVSGYLIQLTADQKSLDGPSGPEADFTDLHAWTEVFLPGAGWVGLDPTSGLFASEGHIPLACTPQPTSAAPISGGHEPCEVTFDFAMSVERVHEDPRVTKPYTEEEWSRIEALGHEVDRHLEAGDVRLTMGGEPTFVSIDDMDGEEWQTAAVGPNKRKLADNLLLRLKQRFGPGGLLHYGQGKWYPGEQLPRWALTCYWRADGVPVWENDELFAEDGVSYNHTIEDARRFGRVLAERLAVNPDHVLDGYEDALYYAWRERRLPANVDIRDTKLEDKEERTRLARVFEQGITSSVGVVLPLQFAWWEFRPRWRSGKWVVRSEEMFLIPGDSPMGYRLPLSALMYDARPAHATAFLEADPFETPRPLPMREAMRHKMQTPSTIPVGAGGPSGYDSAGDYPGPGSQQGGGQGSYGPHSAGPNGAGSNGNGEGYGARQDHGNGGSSGNDPYLADVNYNDPTNVIRTAMCIEPRNGTLHVFMPPVERLDVYLDLVAAIEETAEELGTPIVLEGYLPPHDSRLKHIKVTPDPGVIEVNVHPAERWEELVDITTGVYDDARQCRLGTEKFDLDGSHTGTGGGNHVVLGGSTPADSPWLRRPDLLKSFLGYWNNHPSLSYLFSGKFVGPTSQAPRVEEARADALYELKIAFEQVRNDRPTPPWLVDRIFRHLLVDGTGNTHRAEFCIDKLFSPDSSSGRLGLVEFRAFEMPPHARMSLTQQLLLRALVARFWEKPYEKPMVSWGTSLHDKWMLPHFIWEDFGDVIEATQLAGFPMERDWFAPHYEFRYPFIGQITQRGVNVELRRAIEPWYVLGEEGAQGGTARYVDSSVERMQVKVSGMTDPRYVLTCNGRRVPLHPTGVEGEFVAGIRYRAWQPPSCLHPTITVDGPLVFDLVDDWMDRAAGGCQYHVGHPGGLNPATFPVNALEAETRRATRFLAFGHTGGSVTITEPNPNPEFPLTLDLRRGKP</sequence>
<reference evidence="3 4" key="1">
    <citation type="submission" date="2019-02" db="EMBL/GenBank/DDBJ databases">
        <title>Deep-cultivation of Planctomycetes and their phenomic and genomic characterization uncovers novel biology.</title>
        <authorList>
            <person name="Wiegand S."/>
            <person name="Jogler M."/>
            <person name="Boedeker C."/>
            <person name="Pinto D."/>
            <person name="Vollmers J."/>
            <person name="Rivas-Marin E."/>
            <person name="Kohn T."/>
            <person name="Peeters S.H."/>
            <person name="Heuer A."/>
            <person name="Rast P."/>
            <person name="Oberbeckmann S."/>
            <person name="Bunk B."/>
            <person name="Jeske O."/>
            <person name="Meyerdierks A."/>
            <person name="Storesund J.E."/>
            <person name="Kallscheuer N."/>
            <person name="Luecker S."/>
            <person name="Lage O.M."/>
            <person name="Pohl T."/>
            <person name="Merkel B.J."/>
            <person name="Hornburger P."/>
            <person name="Mueller R.-W."/>
            <person name="Bruemmer F."/>
            <person name="Labrenz M."/>
            <person name="Spormann A.M."/>
            <person name="Op Den Camp H."/>
            <person name="Overmann J."/>
            <person name="Amann R."/>
            <person name="Jetten M.S.M."/>
            <person name="Mascher T."/>
            <person name="Medema M.H."/>
            <person name="Devos D.P."/>
            <person name="Kaster A.-K."/>
            <person name="Ovreas L."/>
            <person name="Rohde M."/>
            <person name="Galperin M.Y."/>
            <person name="Jogler C."/>
        </authorList>
    </citation>
    <scope>NUCLEOTIDE SEQUENCE [LARGE SCALE GENOMIC DNA]</scope>
    <source>
        <strain evidence="3 4">Pla108</strain>
    </source>
</reference>
<dbReference type="SUPFAM" id="SSF54001">
    <property type="entry name" value="Cysteine proteinases"/>
    <property type="match status" value="1"/>
</dbReference>
<dbReference type="Gene3D" id="3.10.620.30">
    <property type="match status" value="1"/>
</dbReference>
<dbReference type="Proteomes" id="UP000317421">
    <property type="component" value="Unassembled WGS sequence"/>
</dbReference>
<organism evidence="3 4">
    <name type="scientific">Botrimarina colliarenosi</name>
    <dbReference type="NCBI Taxonomy" id="2528001"/>
    <lineage>
        <taxon>Bacteria</taxon>
        <taxon>Pseudomonadati</taxon>
        <taxon>Planctomycetota</taxon>
        <taxon>Planctomycetia</taxon>
        <taxon>Pirellulales</taxon>
        <taxon>Lacipirellulaceae</taxon>
        <taxon>Botrimarina</taxon>
    </lineage>
</organism>
<keyword evidence="4" id="KW-1185">Reference proteome</keyword>
<dbReference type="PANTHER" id="PTHR33490">
    <property type="entry name" value="BLR5614 PROTEIN-RELATED"/>
    <property type="match status" value="1"/>
</dbReference>
<dbReference type="SMART" id="SM00460">
    <property type="entry name" value="TGc"/>
    <property type="match status" value="1"/>
</dbReference>
<evidence type="ECO:0000259" key="2">
    <source>
        <dbReference type="SMART" id="SM00460"/>
    </source>
</evidence>
<dbReference type="Pfam" id="PF09899">
    <property type="entry name" value="DUF2126"/>
    <property type="match status" value="1"/>
</dbReference>
<evidence type="ECO:0000313" key="4">
    <source>
        <dbReference type="Proteomes" id="UP000317421"/>
    </source>
</evidence>
<dbReference type="InterPro" id="IPR013589">
    <property type="entry name" value="Bac_transglu_N"/>
</dbReference>
<name>A0A5C6AGK4_9BACT</name>
<feature type="region of interest" description="Disordered" evidence="1">
    <location>
        <begin position="571"/>
        <end position="649"/>
    </location>
</feature>
<dbReference type="RefSeq" id="WP_146445062.1">
    <property type="nucleotide sequence ID" value="NZ_SJPR01000002.1"/>
</dbReference>
<gene>
    <name evidence="3" type="ORF">Pla108_23480</name>
</gene>
<dbReference type="OrthoDB" id="9804872at2"/>
<proteinExistence type="predicted"/>
<protein>
    <recommendedName>
        <fullName evidence="2">Transglutaminase-like domain-containing protein</fullName>
    </recommendedName>
</protein>